<dbReference type="CDD" id="cd00054">
    <property type="entry name" value="EGF_CA"/>
    <property type="match status" value="2"/>
</dbReference>
<dbReference type="InterPro" id="IPR051022">
    <property type="entry name" value="Notch_Cell-Fate_Det"/>
</dbReference>
<evidence type="ECO:0000256" key="1">
    <source>
        <dbReference type="ARBA" id="ARBA00022536"/>
    </source>
</evidence>
<comment type="caution">
    <text evidence="4">Lacks conserved residue(s) required for the propagation of feature annotation.</text>
</comment>
<feature type="disulfide bond" evidence="4">
    <location>
        <begin position="218"/>
        <end position="227"/>
    </location>
</feature>
<dbReference type="OrthoDB" id="382013at2759"/>
<dbReference type="Gene3D" id="2.10.25.10">
    <property type="entry name" value="Laminin"/>
    <property type="match status" value="3"/>
</dbReference>
<dbReference type="InterPro" id="IPR000742">
    <property type="entry name" value="EGF"/>
</dbReference>
<dbReference type="STRING" id="10195.A0A3M7PY13"/>
<dbReference type="AlphaFoldDB" id="A0A3M7PY13"/>
<dbReference type="PROSITE" id="PS00010">
    <property type="entry name" value="ASX_HYDROXYL"/>
    <property type="match status" value="1"/>
</dbReference>
<feature type="domain" description="EGF-like" evidence="5">
    <location>
        <begin position="105"/>
        <end position="141"/>
    </location>
</feature>
<dbReference type="PANTHER" id="PTHR24049">
    <property type="entry name" value="CRUMBS FAMILY MEMBER"/>
    <property type="match status" value="1"/>
</dbReference>
<evidence type="ECO:0000313" key="6">
    <source>
        <dbReference type="EMBL" id="RNA03769.1"/>
    </source>
</evidence>
<keyword evidence="7" id="KW-1185">Reference proteome</keyword>
<keyword evidence="2" id="KW-0677">Repeat</keyword>
<dbReference type="SUPFAM" id="SSF57196">
    <property type="entry name" value="EGF/Laminin"/>
    <property type="match status" value="4"/>
</dbReference>
<dbReference type="EMBL" id="REGN01008358">
    <property type="protein sequence ID" value="RNA03769.1"/>
    <property type="molecule type" value="Genomic_DNA"/>
</dbReference>
<reference evidence="6 7" key="1">
    <citation type="journal article" date="2018" name="Sci. Rep.">
        <title>Genomic signatures of local adaptation to the degree of environmental predictability in rotifers.</title>
        <authorList>
            <person name="Franch-Gras L."/>
            <person name="Hahn C."/>
            <person name="Garcia-Roger E.M."/>
            <person name="Carmona M.J."/>
            <person name="Serra M."/>
            <person name="Gomez A."/>
        </authorList>
    </citation>
    <scope>NUCLEOTIDE SEQUENCE [LARGE SCALE GENOMIC DNA]</scope>
    <source>
        <strain evidence="6">HYR1</strain>
    </source>
</reference>
<evidence type="ECO:0000259" key="5">
    <source>
        <dbReference type="PROSITE" id="PS50026"/>
    </source>
</evidence>
<name>A0A3M7PY13_BRAPC</name>
<dbReference type="SMART" id="SM00181">
    <property type="entry name" value="EGF"/>
    <property type="match status" value="5"/>
</dbReference>
<gene>
    <name evidence="6" type="ORF">BpHYR1_003498</name>
</gene>
<dbReference type="Proteomes" id="UP000276133">
    <property type="component" value="Unassembled WGS sequence"/>
</dbReference>
<feature type="domain" description="EGF-like" evidence="5">
    <location>
        <begin position="63"/>
        <end position="99"/>
    </location>
</feature>
<proteinExistence type="predicted"/>
<dbReference type="PROSITE" id="PS50026">
    <property type="entry name" value="EGF_3"/>
    <property type="match status" value="4"/>
</dbReference>
<comment type="caution">
    <text evidence="6">The sequence shown here is derived from an EMBL/GenBank/DDBJ whole genome shotgun (WGS) entry which is preliminary data.</text>
</comment>
<feature type="domain" description="EGF-like" evidence="5">
    <location>
        <begin position="192"/>
        <end position="228"/>
    </location>
</feature>
<evidence type="ECO:0000313" key="7">
    <source>
        <dbReference type="Proteomes" id="UP000276133"/>
    </source>
</evidence>
<keyword evidence="1 4" id="KW-0245">EGF-like domain</keyword>
<keyword evidence="3 4" id="KW-1015">Disulfide bond</keyword>
<accession>A0A3M7PY13</accession>
<feature type="disulfide bond" evidence="4">
    <location>
        <begin position="175"/>
        <end position="184"/>
    </location>
</feature>
<dbReference type="PANTHER" id="PTHR24049:SF29">
    <property type="entry name" value="EGF-LIKE DOMAIN-CONTAINING PROTEIN"/>
    <property type="match status" value="1"/>
</dbReference>
<protein>
    <submittedName>
        <fullName evidence="6">Neurogenic locus notch-like protein</fullName>
    </submittedName>
</protein>
<dbReference type="PROSITE" id="PS00022">
    <property type="entry name" value="EGF_1"/>
    <property type="match status" value="5"/>
</dbReference>
<feature type="domain" description="EGF-like" evidence="5">
    <location>
        <begin position="149"/>
        <end position="185"/>
    </location>
</feature>
<sequence length="302" mass="34117">LDEIDGRSLFPASIRLPVLRLPCKRFSCRFGNCENLIVNNELNYSCHCVRGVAGQNCDQLDIERLPCSSNPCYGGAKCYNYMDDYYCECPSGRMGKNCNSSLPSSSDPCQTNPCGSNGICFTATNGYWCFCNDGKHGFSCNNFDDQKTETSLCSGDSCLNNGRCIPMNNSIICACETGFYGPKCEFKLTGAKTEPCLTNVCQNDGVCSITTGRVHCKCKLDFTGKYCESKIELIILFFEYSTNIFFPPQMVIMEAKQMLDFFFCKYYSINFPCIKTKSLFLRQFLMDKTQINHIKSYFKKIY</sequence>
<feature type="non-terminal residue" evidence="6">
    <location>
        <position position="1"/>
    </location>
</feature>
<feature type="disulfide bond" evidence="4">
    <location>
        <begin position="131"/>
        <end position="140"/>
    </location>
</feature>
<feature type="disulfide bond" evidence="4">
    <location>
        <begin position="89"/>
        <end position="98"/>
    </location>
</feature>
<evidence type="ECO:0000256" key="3">
    <source>
        <dbReference type="ARBA" id="ARBA00023157"/>
    </source>
</evidence>
<dbReference type="PROSITE" id="PS01186">
    <property type="entry name" value="EGF_2"/>
    <property type="match status" value="1"/>
</dbReference>
<evidence type="ECO:0000256" key="4">
    <source>
        <dbReference type="PROSITE-ProRule" id="PRU00076"/>
    </source>
</evidence>
<organism evidence="6 7">
    <name type="scientific">Brachionus plicatilis</name>
    <name type="common">Marine rotifer</name>
    <name type="synonym">Brachionus muelleri</name>
    <dbReference type="NCBI Taxonomy" id="10195"/>
    <lineage>
        <taxon>Eukaryota</taxon>
        <taxon>Metazoa</taxon>
        <taxon>Spiralia</taxon>
        <taxon>Gnathifera</taxon>
        <taxon>Rotifera</taxon>
        <taxon>Eurotatoria</taxon>
        <taxon>Monogononta</taxon>
        <taxon>Pseudotrocha</taxon>
        <taxon>Ploima</taxon>
        <taxon>Brachionidae</taxon>
        <taxon>Brachionus</taxon>
    </lineage>
</organism>
<evidence type="ECO:0000256" key="2">
    <source>
        <dbReference type="ARBA" id="ARBA00022737"/>
    </source>
</evidence>
<dbReference type="InterPro" id="IPR000152">
    <property type="entry name" value="EGF-type_Asp/Asn_hydroxyl_site"/>
</dbReference>